<comment type="similarity">
    <text evidence="1">Belongs to the UPF0312 family.</text>
</comment>
<reference evidence="3 4" key="1">
    <citation type="submission" date="2020-08" db="EMBL/GenBank/DDBJ databases">
        <title>The Agave Microbiome: Exploring the role of microbial communities in plant adaptations to desert environments.</title>
        <authorList>
            <person name="Partida-Martinez L.P."/>
        </authorList>
    </citation>
    <scope>NUCLEOTIDE SEQUENCE [LARGE SCALE GENOMIC DNA]</scope>
    <source>
        <strain evidence="3 4">AS2.23</strain>
    </source>
</reference>
<dbReference type="InterPro" id="IPR036761">
    <property type="entry name" value="TTHA0802/YceI-like_sf"/>
</dbReference>
<dbReference type="InterPro" id="IPR007372">
    <property type="entry name" value="Lipid/polyisoprenoid-bd_YceI"/>
</dbReference>
<organism evidence="3 4">
    <name type="scientific">Kineococcus radiotolerans</name>
    <dbReference type="NCBI Taxonomy" id="131568"/>
    <lineage>
        <taxon>Bacteria</taxon>
        <taxon>Bacillati</taxon>
        <taxon>Actinomycetota</taxon>
        <taxon>Actinomycetes</taxon>
        <taxon>Kineosporiales</taxon>
        <taxon>Kineosporiaceae</taxon>
        <taxon>Kineococcus</taxon>
    </lineage>
</organism>
<sequence length="222" mass="23366">MKQLKLQTSTEVTMGWFGGRNKDAGSTATIEAPAPAGTTAGLPAVPGYLTGTWTIDATHSEISFTVRHMAVSKVRGRLGSVSGEIVTGEDPAGSSVTAEIDVTTITTFNEQRDGHLKSGDFFAVETHPSASFRSTSLTHDGDDFVLTGDLTLKGVTKPVTLRVEVSGFGPDAYGGTRVGFSARGTVNRRDFGVEFDARLDNGGLVVSDKVELELDVEAVLNA</sequence>
<accession>A0A7W4XXK4</accession>
<name>A0A7W4XXK4_KINRA</name>
<dbReference type="EMBL" id="JACHVY010000001">
    <property type="protein sequence ID" value="MBB2901290.1"/>
    <property type="molecule type" value="Genomic_DNA"/>
</dbReference>
<evidence type="ECO:0000256" key="1">
    <source>
        <dbReference type="ARBA" id="ARBA00008812"/>
    </source>
</evidence>
<gene>
    <name evidence="3" type="ORF">FHR75_002078</name>
</gene>
<comment type="caution">
    <text evidence="3">The sequence shown here is derived from an EMBL/GenBank/DDBJ whole genome shotgun (WGS) entry which is preliminary data.</text>
</comment>
<dbReference type="SMART" id="SM00867">
    <property type="entry name" value="YceI"/>
    <property type="match status" value="1"/>
</dbReference>
<protein>
    <submittedName>
        <fullName evidence="3">Polyisoprenoid-binding protein YceI</fullName>
    </submittedName>
</protein>
<dbReference type="PANTHER" id="PTHR34406">
    <property type="entry name" value="PROTEIN YCEI"/>
    <property type="match status" value="1"/>
</dbReference>
<dbReference type="Proteomes" id="UP000533269">
    <property type="component" value="Unassembled WGS sequence"/>
</dbReference>
<dbReference type="Pfam" id="PF04264">
    <property type="entry name" value="YceI"/>
    <property type="match status" value="1"/>
</dbReference>
<dbReference type="AlphaFoldDB" id="A0A7W4XXK4"/>
<dbReference type="PANTHER" id="PTHR34406:SF1">
    <property type="entry name" value="PROTEIN YCEI"/>
    <property type="match status" value="1"/>
</dbReference>
<dbReference type="SUPFAM" id="SSF101874">
    <property type="entry name" value="YceI-like"/>
    <property type="match status" value="1"/>
</dbReference>
<dbReference type="Gene3D" id="2.40.128.110">
    <property type="entry name" value="Lipid/polyisoprenoid-binding, YceI-like"/>
    <property type="match status" value="1"/>
</dbReference>
<evidence type="ECO:0000259" key="2">
    <source>
        <dbReference type="SMART" id="SM00867"/>
    </source>
</evidence>
<reference evidence="3 4" key="2">
    <citation type="submission" date="2020-08" db="EMBL/GenBank/DDBJ databases">
        <authorList>
            <person name="Partida-Martinez L."/>
            <person name="Huntemann M."/>
            <person name="Clum A."/>
            <person name="Wang J."/>
            <person name="Palaniappan K."/>
            <person name="Ritter S."/>
            <person name="Chen I.-M."/>
            <person name="Stamatis D."/>
            <person name="Reddy T."/>
            <person name="O'Malley R."/>
            <person name="Daum C."/>
            <person name="Shapiro N."/>
            <person name="Ivanova N."/>
            <person name="Kyrpides N."/>
            <person name="Woyke T."/>
        </authorList>
    </citation>
    <scope>NUCLEOTIDE SEQUENCE [LARGE SCALE GENOMIC DNA]</scope>
    <source>
        <strain evidence="3 4">AS2.23</strain>
    </source>
</reference>
<proteinExistence type="inferred from homology"/>
<evidence type="ECO:0000313" key="3">
    <source>
        <dbReference type="EMBL" id="MBB2901290.1"/>
    </source>
</evidence>
<evidence type="ECO:0000313" key="4">
    <source>
        <dbReference type="Proteomes" id="UP000533269"/>
    </source>
</evidence>
<feature type="domain" description="Lipid/polyisoprenoid-binding YceI-like" evidence="2">
    <location>
        <begin position="52"/>
        <end position="219"/>
    </location>
</feature>